<dbReference type="GO" id="GO:0005506">
    <property type="term" value="F:iron ion binding"/>
    <property type="evidence" value="ECO:0007669"/>
    <property type="project" value="InterPro"/>
</dbReference>
<dbReference type="AlphaFoldDB" id="A0A8T0IXX8"/>
<proteinExistence type="inferred from homology"/>
<evidence type="ECO:0008006" key="13">
    <source>
        <dbReference type="Google" id="ProtNLM"/>
    </source>
</evidence>
<evidence type="ECO:0000256" key="3">
    <source>
        <dbReference type="ARBA" id="ARBA00022617"/>
    </source>
</evidence>
<evidence type="ECO:0000256" key="8">
    <source>
        <dbReference type="ARBA" id="ARBA00023033"/>
    </source>
</evidence>
<evidence type="ECO:0000256" key="9">
    <source>
        <dbReference type="PIRSR" id="PIRSR602401-1"/>
    </source>
</evidence>
<gene>
    <name evidence="11" type="ORF">KC19_2G255300</name>
</gene>
<evidence type="ECO:0000313" key="12">
    <source>
        <dbReference type="Proteomes" id="UP000822688"/>
    </source>
</evidence>
<dbReference type="InterPro" id="IPR001128">
    <property type="entry name" value="Cyt_P450"/>
</dbReference>
<comment type="cofactor">
    <cofactor evidence="1 9">
        <name>heme</name>
        <dbReference type="ChEBI" id="CHEBI:30413"/>
    </cofactor>
</comment>
<dbReference type="SUPFAM" id="SSF48264">
    <property type="entry name" value="Cytochrome P450"/>
    <property type="match status" value="1"/>
</dbReference>
<protein>
    <recommendedName>
        <fullName evidence="13">Cytochrome P450</fullName>
    </recommendedName>
</protein>
<dbReference type="InterPro" id="IPR002401">
    <property type="entry name" value="Cyt_P450_E_grp-I"/>
</dbReference>
<evidence type="ECO:0000256" key="7">
    <source>
        <dbReference type="ARBA" id="ARBA00023004"/>
    </source>
</evidence>
<evidence type="ECO:0000256" key="5">
    <source>
        <dbReference type="ARBA" id="ARBA00022857"/>
    </source>
</evidence>
<dbReference type="Gene3D" id="1.10.630.10">
    <property type="entry name" value="Cytochrome P450"/>
    <property type="match status" value="1"/>
</dbReference>
<dbReference type="GO" id="GO:0020037">
    <property type="term" value="F:heme binding"/>
    <property type="evidence" value="ECO:0007669"/>
    <property type="project" value="InterPro"/>
</dbReference>
<evidence type="ECO:0000256" key="6">
    <source>
        <dbReference type="ARBA" id="ARBA00023002"/>
    </source>
</evidence>
<evidence type="ECO:0000313" key="11">
    <source>
        <dbReference type="EMBL" id="KAG0588600.1"/>
    </source>
</evidence>
<organism evidence="11 12">
    <name type="scientific">Ceratodon purpureus</name>
    <name type="common">Fire moss</name>
    <name type="synonym">Dicranum purpureum</name>
    <dbReference type="NCBI Taxonomy" id="3225"/>
    <lineage>
        <taxon>Eukaryota</taxon>
        <taxon>Viridiplantae</taxon>
        <taxon>Streptophyta</taxon>
        <taxon>Embryophyta</taxon>
        <taxon>Bryophyta</taxon>
        <taxon>Bryophytina</taxon>
        <taxon>Bryopsida</taxon>
        <taxon>Dicranidae</taxon>
        <taxon>Pseudoditrichales</taxon>
        <taxon>Ditrichaceae</taxon>
        <taxon>Ceratodon</taxon>
    </lineage>
</organism>
<evidence type="ECO:0000256" key="4">
    <source>
        <dbReference type="ARBA" id="ARBA00022723"/>
    </source>
</evidence>
<comment type="similarity">
    <text evidence="2 10">Belongs to the cytochrome P450 family.</text>
</comment>
<dbReference type="PRINTS" id="PR00385">
    <property type="entry name" value="P450"/>
</dbReference>
<keyword evidence="3 9" id="KW-0349">Heme</keyword>
<dbReference type="PROSITE" id="PS00086">
    <property type="entry name" value="CYTOCHROME_P450"/>
    <property type="match status" value="1"/>
</dbReference>
<keyword evidence="12" id="KW-1185">Reference proteome</keyword>
<dbReference type="PANTHER" id="PTHR47944">
    <property type="entry name" value="CYTOCHROME P450 98A9"/>
    <property type="match status" value="1"/>
</dbReference>
<name>A0A8T0IXX8_CERPU</name>
<dbReference type="Pfam" id="PF00067">
    <property type="entry name" value="p450"/>
    <property type="match status" value="1"/>
</dbReference>
<accession>A0A8T0IXX8</accession>
<dbReference type="Proteomes" id="UP000822688">
    <property type="component" value="Chromosome 2"/>
</dbReference>
<dbReference type="EMBL" id="CM026422">
    <property type="protein sequence ID" value="KAG0588600.1"/>
    <property type="molecule type" value="Genomic_DNA"/>
</dbReference>
<keyword evidence="7 9" id="KW-0408">Iron</keyword>
<dbReference type="PANTHER" id="PTHR47944:SF18">
    <property type="entry name" value="FLAVONOID 3'-MONOOXYGENASE"/>
    <property type="match status" value="1"/>
</dbReference>
<evidence type="ECO:0000256" key="1">
    <source>
        <dbReference type="ARBA" id="ARBA00001971"/>
    </source>
</evidence>
<keyword evidence="5" id="KW-0521">NADP</keyword>
<reference evidence="11" key="1">
    <citation type="submission" date="2020-06" db="EMBL/GenBank/DDBJ databases">
        <title>WGS assembly of Ceratodon purpureus strain R40.</title>
        <authorList>
            <person name="Carey S.B."/>
            <person name="Jenkins J."/>
            <person name="Shu S."/>
            <person name="Lovell J.T."/>
            <person name="Sreedasyam A."/>
            <person name="Maumus F."/>
            <person name="Tiley G.P."/>
            <person name="Fernandez-Pozo N."/>
            <person name="Barry K."/>
            <person name="Chen C."/>
            <person name="Wang M."/>
            <person name="Lipzen A."/>
            <person name="Daum C."/>
            <person name="Saski C.A."/>
            <person name="Payton A.C."/>
            <person name="Mcbreen J.C."/>
            <person name="Conrad R.E."/>
            <person name="Kollar L.M."/>
            <person name="Olsson S."/>
            <person name="Huttunen S."/>
            <person name="Landis J.B."/>
            <person name="Wickett N.J."/>
            <person name="Johnson M.G."/>
            <person name="Rensing S.A."/>
            <person name="Grimwood J."/>
            <person name="Schmutz J."/>
            <person name="Mcdaniel S.F."/>
        </authorList>
    </citation>
    <scope>NUCLEOTIDE SEQUENCE</scope>
    <source>
        <strain evidence="11">R40</strain>
    </source>
</reference>
<sequence>MMRMQELLIGGTETAATTVEWAMAEMMTHPDVMKRAQEELHAVVGRDRLMQESDVPNLPFLQAVVKETFRFHAPTPLAVPRASSQAAEAWGYTIPAGSQLLLNLRAIHRDPAFYTNPDEFDPQRFLDRPEVNHLSGFSFYELIPFGTGRRMCPGVNLGNTMVHLMLGNLVHNFDWSFPKDQSVETCQRENLEEIFGLTACRKEALRLCAKPSDHIQSMLRNTCSQSTQTRV</sequence>
<dbReference type="GO" id="GO:0004497">
    <property type="term" value="F:monooxygenase activity"/>
    <property type="evidence" value="ECO:0007669"/>
    <property type="project" value="UniProtKB-KW"/>
</dbReference>
<keyword evidence="8 10" id="KW-0503">Monooxygenase</keyword>
<dbReference type="InterPro" id="IPR036396">
    <property type="entry name" value="Cyt_P450_sf"/>
</dbReference>
<keyword evidence="6 10" id="KW-0560">Oxidoreductase</keyword>
<dbReference type="InterPro" id="IPR017972">
    <property type="entry name" value="Cyt_P450_CS"/>
</dbReference>
<feature type="binding site" description="axial binding residue" evidence="9">
    <location>
        <position position="152"/>
    </location>
    <ligand>
        <name>heme</name>
        <dbReference type="ChEBI" id="CHEBI:30413"/>
    </ligand>
    <ligandPart>
        <name>Fe</name>
        <dbReference type="ChEBI" id="CHEBI:18248"/>
    </ligandPart>
</feature>
<dbReference type="FunFam" id="1.10.630.10:FF:000126">
    <property type="entry name" value="Predicted protein"/>
    <property type="match status" value="1"/>
</dbReference>
<evidence type="ECO:0000256" key="10">
    <source>
        <dbReference type="RuleBase" id="RU000461"/>
    </source>
</evidence>
<dbReference type="PRINTS" id="PR00463">
    <property type="entry name" value="EP450I"/>
</dbReference>
<dbReference type="GO" id="GO:0016705">
    <property type="term" value="F:oxidoreductase activity, acting on paired donors, with incorporation or reduction of molecular oxygen"/>
    <property type="evidence" value="ECO:0007669"/>
    <property type="project" value="InterPro"/>
</dbReference>
<keyword evidence="4 9" id="KW-0479">Metal-binding</keyword>
<evidence type="ECO:0000256" key="2">
    <source>
        <dbReference type="ARBA" id="ARBA00010617"/>
    </source>
</evidence>
<comment type="caution">
    <text evidence="11">The sequence shown here is derived from an EMBL/GenBank/DDBJ whole genome shotgun (WGS) entry which is preliminary data.</text>
</comment>